<name>A0A177CPE2_9PLEO</name>
<dbReference type="AlphaFoldDB" id="A0A177CPE2"/>
<dbReference type="RefSeq" id="XP_018039749.1">
    <property type="nucleotide sequence ID" value="XM_018179943.1"/>
</dbReference>
<organism evidence="1 2">
    <name type="scientific">Paraphaeosphaeria sporulosa</name>
    <dbReference type="NCBI Taxonomy" id="1460663"/>
    <lineage>
        <taxon>Eukaryota</taxon>
        <taxon>Fungi</taxon>
        <taxon>Dikarya</taxon>
        <taxon>Ascomycota</taxon>
        <taxon>Pezizomycotina</taxon>
        <taxon>Dothideomycetes</taxon>
        <taxon>Pleosporomycetidae</taxon>
        <taxon>Pleosporales</taxon>
        <taxon>Massarineae</taxon>
        <taxon>Didymosphaeriaceae</taxon>
        <taxon>Paraphaeosphaeria</taxon>
    </lineage>
</organism>
<dbReference type="Proteomes" id="UP000077069">
    <property type="component" value="Unassembled WGS sequence"/>
</dbReference>
<accession>A0A177CPE2</accession>
<dbReference type="GeneID" id="28763429"/>
<gene>
    <name evidence="1" type="ORF">CC84DRAFT_1171969</name>
</gene>
<evidence type="ECO:0000313" key="1">
    <source>
        <dbReference type="EMBL" id="OAG09384.1"/>
    </source>
</evidence>
<protein>
    <submittedName>
        <fullName evidence="1">Uncharacterized protein</fullName>
    </submittedName>
</protein>
<keyword evidence="2" id="KW-1185">Reference proteome</keyword>
<proteinExistence type="predicted"/>
<dbReference type="EMBL" id="KV441549">
    <property type="protein sequence ID" value="OAG09384.1"/>
    <property type="molecule type" value="Genomic_DNA"/>
</dbReference>
<sequence length="157" mass="18859">MANPAMSDRGALNFLKYLGQANKNVIRDPEIWWYDRRKQLEWALKTDRSLCREYGHWTWIFKTIGSTPLHESWFGTSRSEMANFPRISSLNTNFLPPWLILIMPTLRKFHIKTTSLDHLIQYGLCRDNDPYIWTRNWWEPNQEAQDDAKYLFNMNML</sequence>
<dbReference type="InParanoid" id="A0A177CPE2"/>
<evidence type="ECO:0000313" key="2">
    <source>
        <dbReference type="Proteomes" id="UP000077069"/>
    </source>
</evidence>
<reference evidence="1 2" key="1">
    <citation type="submission" date="2016-05" db="EMBL/GenBank/DDBJ databases">
        <title>Comparative analysis of secretome profiles of manganese(II)-oxidizing ascomycete fungi.</title>
        <authorList>
            <consortium name="DOE Joint Genome Institute"/>
            <person name="Zeiner C.A."/>
            <person name="Purvine S.O."/>
            <person name="Zink E.M."/>
            <person name="Wu S."/>
            <person name="Pasa-Tolic L."/>
            <person name="Chaput D.L."/>
            <person name="Haridas S."/>
            <person name="Grigoriev I.V."/>
            <person name="Santelli C.M."/>
            <person name="Hansel C.M."/>
        </authorList>
    </citation>
    <scope>NUCLEOTIDE SEQUENCE [LARGE SCALE GENOMIC DNA]</scope>
    <source>
        <strain evidence="1 2">AP3s5-JAC2a</strain>
    </source>
</reference>